<evidence type="ECO:0000313" key="3">
    <source>
        <dbReference type="EMBL" id="KAK3329067.1"/>
    </source>
</evidence>
<keyword evidence="2" id="KW-0812">Transmembrane</keyword>
<dbReference type="Proteomes" id="UP001283341">
    <property type="component" value="Unassembled WGS sequence"/>
</dbReference>
<comment type="caution">
    <text evidence="3">The sequence shown here is derived from an EMBL/GenBank/DDBJ whole genome shotgun (WGS) entry which is preliminary data.</text>
</comment>
<evidence type="ECO:0000256" key="2">
    <source>
        <dbReference type="SAM" id="Phobius"/>
    </source>
</evidence>
<name>A0AAE0IQG7_9PEZI</name>
<dbReference type="AlphaFoldDB" id="A0AAE0IQG7"/>
<keyword evidence="2" id="KW-1133">Transmembrane helix</keyword>
<accession>A0AAE0IQG7</accession>
<feature type="region of interest" description="Disordered" evidence="1">
    <location>
        <begin position="107"/>
        <end position="126"/>
    </location>
</feature>
<feature type="transmembrane region" description="Helical" evidence="2">
    <location>
        <begin position="21"/>
        <end position="40"/>
    </location>
</feature>
<gene>
    <name evidence="3" type="ORF">B0H66DRAFT_609727</name>
</gene>
<feature type="transmembrane region" description="Helical" evidence="2">
    <location>
        <begin position="60"/>
        <end position="82"/>
    </location>
</feature>
<evidence type="ECO:0000313" key="4">
    <source>
        <dbReference type="Proteomes" id="UP001283341"/>
    </source>
</evidence>
<reference evidence="3" key="2">
    <citation type="submission" date="2023-06" db="EMBL/GenBank/DDBJ databases">
        <authorList>
            <consortium name="Lawrence Berkeley National Laboratory"/>
            <person name="Haridas S."/>
            <person name="Hensen N."/>
            <person name="Bonometti L."/>
            <person name="Westerberg I."/>
            <person name="Brannstrom I.O."/>
            <person name="Guillou S."/>
            <person name="Cros-Aarteil S."/>
            <person name="Calhoun S."/>
            <person name="Kuo A."/>
            <person name="Mondo S."/>
            <person name="Pangilinan J."/>
            <person name="Riley R."/>
            <person name="Labutti K."/>
            <person name="Andreopoulos B."/>
            <person name="Lipzen A."/>
            <person name="Chen C."/>
            <person name="Yanf M."/>
            <person name="Daum C."/>
            <person name="Ng V."/>
            <person name="Clum A."/>
            <person name="Steindorff A."/>
            <person name="Ohm R."/>
            <person name="Martin F."/>
            <person name="Silar P."/>
            <person name="Natvig D."/>
            <person name="Lalanne C."/>
            <person name="Gautier V."/>
            <person name="Ament-Velasquez S.L."/>
            <person name="Kruys A."/>
            <person name="Hutchinson M.I."/>
            <person name="Powell A.J."/>
            <person name="Barry K."/>
            <person name="Miller A.N."/>
            <person name="Grigoriev I.V."/>
            <person name="Debuchy R."/>
            <person name="Gladieux P."/>
            <person name="Thoren M.H."/>
            <person name="Johannesson H."/>
        </authorList>
    </citation>
    <scope>NUCLEOTIDE SEQUENCE</scope>
    <source>
        <strain evidence="3">CBS 118394</strain>
    </source>
</reference>
<protein>
    <submittedName>
        <fullName evidence="3">Uncharacterized protein</fullName>
    </submittedName>
</protein>
<proteinExistence type="predicted"/>
<organism evidence="3 4">
    <name type="scientific">Apodospora peruviana</name>
    <dbReference type="NCBI Taxonomy" id="516989"/>
    <lineage>
        <taxon>Eukaryota</taxon>
        <taxon>Fungi</taxon>
        <taxon>Dikarya</taxon>
        <taxon>Ascomycota</taxon>
        <taxon>Pezizomycotina</taxon>
        <taxon>Sordariomycetes</taxon>
        <taxon>Sordariomycetidae</taxon>
        <taxon>Sordariales</taxon>
        <taxon>Lasiosphaeriaceae</taxon>
        <taxon>Apodospora</taxon>
    </lineage>
</organism>
<keyword evidence="4" id="KW-1185">Reference proteome</keyword>
<sequence>MALSLFASTRALKRRKLDRKRVPTLAANAAFVTLVAGSQITAPSPISLSINSSTKVSTTFSAAATINLPVFYPLVDTSLLIMRKASSRDSPSEKSRYLCKRILFGGRPSKTVLGSSCSRSADGKRT</sequence>
<reference evidence="3" key="1">
    <citation type="journal article" date="2023" name="Mol. Phylogenet. Evol.">
        <title>Genome-scale phylogeny and comparative genomics of the fungal order Sordariales.</title>
        <authorList>
            <person name="Hensen N."/>
            <person name="Bonometti L."/>
            <person name="Westerberg I."/>
            <person name="Brannstrom I.O."/>
            <person name="Guillou S."/>
            <person name="Cros-Aarteil S."/>
            <person name="Calhoun S."/>
            <person name="Haridas S."/>
            <person name="Kuo A."/>
            <person name="Mondo S."/>
            <person name="Pangilinan J."/>
            <person name="Riley R."/>
            <person name="LaButti K."/>
            <person name="Andreopoulos B."/>
            <person name="Lipzen A."/>
            <person name="Chen C."/>
            <person name="Yan M."/>
            <person name="Daum C."/>
            <person name="Ng V."/>
            <person name="Clum A."/>
            <person name="Steindorff A."/>
            <person name="Ohm R.A."/>
            <person name="Martin F."/>
            <person name="Silar P."/>
            <person name="Natvig D.O."/>
            <person name="Lalanne C."/>
            <person name="Gautier V."/>
            <person name="Ament-Velasquez S.L."/>
            <person name="Kruys A."/>
            <person name="Hutchinson M.I."/>
            <person name="Powell A.J."/>
            <person name="Barry K."/>
            <person name="Miller A.N."/>
            <person name="Grigoriev I.V."/>
            <person name="Debuchy R."/>
            <person name="Gladieux P."/>
            <person name="Hiltunen Thoren M."/>
            <person name="Johannesson H."/>
        </authorList>
    </citation>
    <scope>NUCLEOTIDE SEQUENCE</scope>
    <source>
        <strain evidence="3">CBS 118394</strain>
    </source>
</reference>
<evidence type="ECO:0000256" key="1">
    <source>
        <dbReference type="SAM" id="MobiDB-lite"/>
    </source>
</evidence>
<keyword evidence="2" id="KW-0472">Membrane</keyword>
<dbReference type="EMBL" id="JAUEDM010000001">
    <property type="protein sequence ID" value="KAK3329067.1"/>
    <property type="molecule type" value="Genomic_DNA"/>
</dbReference>